<evidence type="ECO:0000313" key="2">
    <source>
        <dbReference type="EMBL" id="KYN28046.1"/>
    </source>
</evidence>
<keyword evidence="1" id="KW-1133">Transmembrane helix</keyword>
<evidence type="ECO:0000313" key="3">
    <source>
        <dbReference type="Proteomes" id="UP000078492"/>
    </source>
</evidence>
<keyword evidence="1" id="KW-0472">Membrane</keyword>
<dbReference type="AlphaFoldDB" id="A0A195EIQ2"/>
<feature type="transmembrane region" description="Helical" evidence="1">
    <location>
        <begin position="64"/>
        <end position="84"/>
    </location>
</feature>
<sequence length="91" mass="10713">MTETLERTLAPLMIIGGFCNLGMFEYPVGQLRIYISCVYVLVKWSLLIYFIYYPKFIMYLQMTGRIYISVTVPLATIILILISFRRFKVKI</sequence>
<accession>A0A195EIQ2</accession>
<dbReference type="Proteomes" id="UP000078492">
    <property type="component" value="Unassembled WGS sequence"/>
</dbReference>
<name>A0A195EIQ2_9HYME</name>
<feature type="transmembrane region" description="Helical" evidence="1">
    <location>
        <begin position="33"/>
        <end position="52"/>
    </location>
</feature>
<dbReference type="EMBL" id="KQ978822">
    <property type="protein sequence ID" value="KYN28046.1"/>
    <property type="molecule type" value="Genomic_DNA"/>
</dbReference>
<organism evidence="2 3">
    <name type="scientific">Trachymyrmex cornetzi</name>
    <dbReference type="NCBI Taxonomy" id="471704"/>
    <lineage>
        <taxon>Eukaryota</taxon>
        <taxon>Metazoa</taxon>
        <taxon>Ecdysozoa</taxon>
        <taxon>Arthropoda</taxon>
        <taxon>Hexapoda</taxon>
        <taxon>Insecta</taxon>
        <taxon>Pterygota</taxon>
        <taxon>Neoptera</taxon>
        <taxon>Endopterygota</taxon>
        <taxon>Hymenoptera</taxon>
        <taxon>Apocrita</taxon>
        <taxon>Aculeata</taxon>
        <taxon>Formicoidea</taxon>
        <taxon>Formicidae</taxon>
        <taxon>Myrmicinae</taxon>
        <taxon>Trachymyrmex</taxon>
    </lineage>
</organism>
<gene>
    <name evidence="2" type="ORF">ALC57_02482</name>
</gene>
<keyword evidence="3" id="KW-1185">Reference proteome</keyword>
<protein>
    <submittedName>
        <fullName evidence="2">Uncharacterized protein</fullName>
    </submittedName>
</protein>
<proteinExistence type="predicted"/>
<reference evidence="2 3" key="1">
    <citation type="submission" date="2015-09" db="EMBL/GenBank/DDBJ databases">
        <title>Trachymyrmex cornetzi WGS genome.</title>
        <authorList>
            <person name="Nygaard S."/>
            <person name="Hu H."/>
            <person name="Boomsma J."/>
            <person name="Zhang G."/>
        </authorList>
    </citation>
    <scope>NUCLEOTIDE SEQUENCE [LARGE SCALE GENOMIC DNA]</scope>
    <source>
        <strain evidence="2">Tcor2-1</strain>
        <tissue evidence="2">Whole body</tissue>
    </source>
</reference>
<keyword evidence="1" id="KW-0812">Transmembrane</keyword>
<evidence type="ECO:0000256" key="1">
    <source>
        <dbReference type="SAM" id="Phobius"/>
    </source>
</evidence>